<keyword evidence="4" id="KW-1185">Reference proteome</keyword>
<sequence>MALIARQIIHSGELKMTIAKTILAAAIAATAFSAPVMAQDAGFQLPEQCTTAAASGGMDHSAMGHGGMHGNQGGGMNAGMMEMMDMGGMDLESMPEHVQENMRKMMITMPAMHEGMMMEDADVAFACGMIAHHQGAIDMAEVLLEHGDDPQMRALAEEIIAAQGPEIERMTTWLAENAN</sequence>
<evidence type="ECO:0000313" key="3">
    <source>
        <dbReference type="EMBL" id="MFC7705198.1"/>
    </source>
</evidence>
<proteinExistence type="predicted"/>
<evidence type="ECO:0000313" key="4">
    <source>
        <dbReference type="Proteomes" id="UP001596516"/>
    </source>
</evidence>
<dbReference type="InterPro" id="IPR005183">
    <property type="entry name" value="DUF305_CopM-like"/>
</dbReference>
<dbReference type="InterPro" id="IPR012347">
    <property type="entry name" value="Ferritin-like"/>
</dbReference>
<feature type="signal peptide" evidence="1">
    <location>
        <begin position="1"/>
        <end position="38"/>
    </location>
</feature>
<feature type="chain" id="PRO_5046636099" evidence="1">
    <location>
        <begin position="39"/>
        <end position="179"/>
    </location>
</feature>
<organism evidence="3 4">
    <name type="scientific">Plastorhodobacter daqingensis</name>
    <dbReference type="NCBI Taxonomy" id="1387281"/>
    <lineage>
        <taxon>Bacteria</taxon>
        <taxon>Pseudomonadati</taxon>
        <taxon>Pseudomonadota</taxon>
        <taxon>Alphaproteobacteria</taxon>
        <taxon>Rhodobacterales</taxon>
        <taxon>Paracoccaceae</taxon>
        <taxon>Plastorhodobacter</taxon>
    </lineage>
</organism>
<dbReference type="EMBL" id="JBHTFQ010000007">
    <property type="protein sequence ID" value="MFC7705198.1"/>
    <property type="molecule type" value="Genomic_DNA"/>
</dbReference>
<dbReference type="Gene3D" id="1.20.1260.10">
    <property type="match status" value="1"/>
</dbReference>
<evidence type="ECO:0000256" key="1">
    <source>
        <dbReference type="SAM" id="SignalP"/>
    </source>
</evidence>
<keyword evidence="1" id="KW-0732">Signal</keyword>
<protein>
    <submittedName>
        <fullName evidence="3">DUF305 domain-containing protein</fullName>
    </submittedName>
</protein>
<dbReference type="Pfam" id="PF03713">
    <property type="entry name" value="DUF305"/>
    <property type="match status" value="1"/>
</dbReference>
<accession>A0ABW2UQC2</accession>
<feature type="domain" description="DUF305" evidence="2">
    <location>
        <begin position="92"/>
        <end position="174"/>
    </location>
</feature>
<dbReference type="Proteomes" id="UP001596516">
    <property type="component" value="Unassembled WGS sequence"/>
</dbReference>
<dbReference type="PANTHER" id="PTHR36933">
    <property type="entry name" value="SLL0788 PROTEIN"/>
    <property type="match status" value="1"/>
</dbReference>
<gene>
    <name evidence="3" type="ORF">ACFQXB_13420</name>
</gene>
<name>A0ABW2UQC2_9RHOB</name>
<comment type="caution">
    <text evidence="3">The sequence shown here is derived from an EMBL/GenBank/DDBJ whole genome shotgun (WGS) entry which is preliminary data.</text>
</comment>
<dbReference type="RefSeq" id="WP_377404714.1">
    <property type="nucleotide sequence ID" value="NZ_JBHTFQ010000007.1"/>
</dbReference>
<evidence type="ECO:0000259" key="2">
    <source>
        <dbReference type="Pfam" id="PF03713"/>
    </source>
</evidence>
<dbReference type="PANTHER" id="PTHR36933:SF1">
    <property type="entry name" value="SLL0788 PROTEIN"/>
    <property type="match status" value="1"/>
</dbReference>
<reference evidence="4" key="1">
    <citation type="journal article" date="2019" name="Int. J. Syst. Evol. Microbiol.">
        <title>The Global Catalogue of Microorganisms (GCM) 10K type strain sequencing project: providing services to taxonomists for standard genome sequencing and annotation.</title>
        <authorList>
            <consortium name="The Broad Institute Genomics Platform"/>
            <consortium name="The Broad Institute Genome Sequencing Center for Infectious Disease"/>
            <person name="Wu L."/>
            <person name="Ma J."/>
        </authorList>
    </citation>
    <scope>NUCLEOTIDE SEQUENCE [LARGE SCALE GENOMIC DNA]</scope>
    <source>
        <strain evidence="4">CGMCC 1.12750</strain>
    </source>
</reference>